<reference evidence="1 2" key="1">
    <citation type="submission" date="2017-07" db="EMBL/GenBank/DDBJ databases">
        <title>Leptospira spp. isolated from tropical soils.</title>
        <authorList>
            <person name="Thibeaux R."/>
            <person name="Iraola G."/>
            <person name="Ferres I."/>
            <person name="Bierque E."/>
            <person name="Girault D."/>
            <person name="Soupe-Gilbert M.-E."/>
            <person name="Picardeau M."/>
            <person name="Goarant C."/>
        </authorList>
    </citation>
    <scope>NUCLEOTIDE SEQUENCE [LARGE SCALE GENOMIC DNA]</scope>
    <source>
        <strain evidence="1 2">MCA1-C-A1</strain>
    </source>
</reference>
<dbReference type="InterPro" id="IPR036390">
    <property type="entry name" value="WH_DNA-bd_sf"/>
</dbReference>
<comment type="caution">
    <text evidence="1">The sequence shown here is derived from an EMBL/GenBank/DDBJ whole genome shotgun (WGS) entry which is preliminary data.</text>
</comment>
<gene>
    <name evidence="1" type="ORF">CH357_07610</name>
</gene>
<accession>A0A2M9XF96</accession>
<dbReference type="InterPro" id="IPR036388">
    <property type="entry name" value="WH-like_DNA-bd_sf"/>
</dbReference>
<dbReference type="RefSeq" id="WP_100706138.1">
    <property type="nucleotide sequence ID" value="NZ_NPDL01000003.1"/>
</dbReference>
<dbReference type="InterPro" id="IPR000944">
    <property type="entry name" value="Tscrpt_reg_Rrf2"/>
</dbReference>
<dbReference type="Gene3D" id="1.10.10.10">
    <property type="entry name" value="Winged helix-like DNA-binding domain superfamily/Winged helix DNA-binding domain"/>
    <property type="match status" value="1"/>
</dbReference>
<evidence type="ECO:0000313" key="1">
    <source>
        <dbReference type="EMBL" id="PJZ26350.1"/>
    </source>
</evidence>
<keyword evidence="2" id="KW-1185">Reference proteome</keyword>
<dbReference type="PROSITE" id="PS51197">
    <property type="entry name" value="HTH_RRF2_2"/>
    <property type="match status" value="1"/>
</dbReference>
<dbReference type="PANTHER" id="PTHR33221:SF15">
    <property type="entry name" value="HTH-TYPE TRANSCRIPTIONAL REGULATOR YWGB-RELATED"/>
    <property type="match status" value="1"/>
</dbReference>
<organism evidence="1 2">
    <name type="scientific">Leptospira hartskeerlii</name>
    <dbReference type="NCBI Taxonomy" id="2023177"/>
    <lineage>
        <taxon>Bacteria</taxon>
        <taxon>Pseudomonadati</taxon>
        <taxon>Spirochaetota</taxon>
        <taxon>Spirochaetia</taxon>
        <taxon>Leptospirales</taxon>
        <taxon>Leptospiraceae</taxon>
        <taxon>Leptospira</taxon>
    </lineage>
</organism>
<dbReference type="GO" id="GO:0003700">
    <property type="term" value="F:DNA-binding transcription factor activity"/>
    <property type="evidence" value="ECO:0007669"/>
    <property type="project" value="TreeGrafter"/>
</dbReference>
<dbReference type="OrthoDB" id="213028at2"/>
<dbReference type="Proteomes" id="UP000232196">
    <property type="component" value="Unassembled WGS sequence"/>
</dbReference>
<dbReference type="SUPFAM" id="SSF46785">
    <property type="entry name" value="Winged helix' DNA-binding domain"/>
    <property type="match status" value="1"/>
</dbReference>
<dbReference type="PANTHER" id="PTHR33221">
    <property type="entry name" value="WINGED HELIX-TURN-HELIX TRANSCRIPTIONAL REGULATOR, RRF2 FAMILY"/>
    <property type="match status" value="1"/>
</dbReference>
<proteinExistence type="predicted"/>
<dbReference type="GO" id="GO:0005829">
    <property type="term" value="C:cytosol"/>
    <property type="evidence" value="ECO:0007669"/>
    <property type="project" value="TreeGrafter"/>
</dbReference>
<name>A0A2M9XF96_9LEPT</name>
<sequence length="143" mass="15537">MSIPSRYSIAIHILSLIDRDGEEASSSQIMADSIGTNPVVVRNILGKLKKAGLVVSKQGVAGAKLARSPEEIQLLQIYKAVETEAPLFSIHDKPNPKCPVGKKIQTTLTGIFQEAQSALEAKLGEFHLSDVLFQLDSEKKKRA</sequence>
<evidence type="ECO:0000313" key="2">
    <source>
        <dbReference type="Proteomes" id="UP000232196"/>
    </source>
</evidence>
<dbReference type="Pfam" id="PF02082">
    <property type="entry name" value="Rrf2"/>
    <property type="match status" value="1"/>
</dbReference>
<dbReference type="AlphaFoldDB" id="A0A2M9XF96"/>
<dbReference type="FunFam" id="1.10.10.10:FF:000138">
    <property type="entry name" value="Rrf2 family transcriptional regulator"/>
    <property type="match status" value="1"/>
</dbReference>
<dbReference type="EMBL" id="NPDN01000003">
    <property type="protein sequence ID" value="PJZ26350.1"/>
    <property type="molecule type" value="Genomic_DNA"/>
</dbReference>
<protein>
    <submittedName>
        <fullName evidence="1">Transcriptional regulator</fullName>
    </submittedName>
</protein>